<sequence>MLITSITQSRVVVTTVGNTALIATRRRTIVKGAASCEHTDKEHNTESTFTIQSSRQLAEDSEVGVEEENTKRSLIFQFYFQAYQKWAANIQSIKSEKTRLTFPTMPQNCTYVVFLSSRHGNEYGGHDDAMTFAAQMSCDQ</sequence>
<evidence type="ECO:0000313" key="1">
    <source>
        <dbReference type="EMBL" id="KAF0033454.1"/>
    </source>
</evidence>
<protein>
    <submittedName>
        <fullName evidence="1">Uncharacterized protein</fullName>
    </submittedName>
</protein>
<reference evidence="1 2" key="1">
    <citation type="submission" date="2019-06" db="EMBL/GenBank/DDBJ databases">
        <title>Draft genomes of female and male turbot (Scophthalmus maximus).</title>
        <authorList>
            <person name="Xu H."/>
            <person name="Xu X.-W."/>
            <person name="Shao C."/>
            <person name="Chen S."/>
        </authorList>
    </citation>
    <scope>NUCLEOTIDE SEQUENCE [LARGE SCALE GENOMIC DNA]</scope>
    <source>
        <strain evidence="1">Ysfricsl-2016a</strain>
        <tissue evidence="1">Blood</tissue>
    </source>
</reference>
<dbReference type="EMBL" id="VEVO01000012">
    <property type="protein sequence ID" value="KAF0033454.1"/>
    <property type="molecule type" value="Genomic_DNA"/>
</dbReference>
<evidence type="ECO:0000313" key="2">
    <source>
        <dbReference type="Proteomes" id="UP000438429"/>
    </source>
</evidence>
<dbReference type="Proteomes" id="UP000438429">
    <property type="component" value="Unassembled WGS sequence"/>
</dbReference>
<name>A0A6A4SR00_SCOMX</name>
<gene>
    <name evidence="1" type="ORF">F2P81_013520</name>
</gene>
<dbReference type="AlphaFoldDB" id="A0A6A4SR00"/>
<organism evidence="1 2">
    <name type="scientific">Scophthalmus maximus</name>
    <name type="common">Turbot</name>
    <name type="synonym">Psetta maxima</name>
    <dbReference type="NCBI Taxonomy" id="52904"/>
    <lineage>
        <taxon>Eukaryota</taxon>
        <taxon>Metazoa</taxon>
        <taxon>Chordata</taxon>
        <taxon>Craniata</taxon>
        <taxon>Vertebrata</taxon>
        <taxon>Euteleostomi</taxon>
        <taxon>Actinopterygii</taxon>
        <taxon>Neopterygii</taxon>
        <taxon>Teleostei</taxon>
        <taxon>Neoteleostei</taxon>
        <taxon>Acanthomorphata</taxon>
        <taxon>Carangaria</taxon>
        <taxon>Pleuronectiformes</taxon>
        <taxon>Pleuronectoidei</taxon>
        <taxon>Scophthalmidae</taxon>
        <taxon>Scophthalmus</taxon>
    </lineage>
</organism>
<proteinExistence type="predicted"/>
<accession>A0A6A4SR00</accession>
<comment type="caution">
    <text evidence="1">The sequence shown here is derived from an EMBL/GenBank/DDBJ whole genome shotgun (WGS) entry which is preliminary data.</text>
</comment>